<dbReference type="GO" id="GO:0005886">
    <property type="term" value="C:plasma membrane"/>
    <property type="evidence" value="ECO:0007669"/>
    <property type="project" value="UniProtKB-SubCell"/>
</dbReference>
<dbReference type="InterPro" id="IPR003811">
    <property type="entry name" value="G3P_acylTferase_PlsY"/>
</dbReference>
<comment type="similarity">
    <text evidence="10">Belongs to the PlsY family.</text>
</comment>
<reference evidence="11" key="1">
    <citation type="submission" date="2021-01" db="EMBL/GenBank/DDBJ databases">
        <title>Modified the classification status of verrucomicrobia.</title>
        <authorList>
            <person name="Feng X."/>
        </authorList>
    </citation>
    <scope>NUCLEOTIDE SEQUENCE</scope>
    <source>
        <strain evidence="11">KCTC 22201</strain>
    </source>
</reference>
<name>A0A934RHW6_9BACT</name>
<comment type="pathway">
    <text evidence="10">Lipid metabolism; phospholipid metabolism.</text>
</comment>
<keyword evidence="8 10" id="KW-0594">Phospholipid biosynthesis</keyword>
<evidence type="ECO:0000256" key="1">
    <source>
        <dbReference type="ARBA" id="ARBA00022475"/>
    </source>
</evidence>
<accession>A0A934RHW6</accession>
<dbReference type="EC" id="2.3.1.275" evidence="10"/>
<evidence type="ECO:0000256" key="3">
    <source>
        <dbReference type="ARBA" id="ARBA00022679"/>
    </source>
</evidence>
<keyword evidence="12" id="KW-1185">Reference proteome</keyword>
<protein>
    <recommendedName>
        <fullName evidence="10">Glycerol-3-phosphate acyltransferase</fullName>
    </recommendedName>
    <alternativeName>
        <fullName evidence="10">Acyl-PO4 G3P acyltransferase</fullName>
    </alternativeName>
    <alternativeName>
        <fullName evidence="10">Acyl-phosphate--glycerol-3-phosphate acyltransferase</fullName>
    </alternativeName>
    <alternativeName>
        <fullName evidence="10">G3P acyltransferase</fullName>
        <shortName evidence="10">GPAT</shortName>
        <ecNumber evidence="10">2.3.1.275</ecNumber>
    </alternativeName>
    <alternativeName>
        <fullName evidence="10">Lysophosphatidic acid synthase</fullName>
        <shortName evidence="10">LPA synthase</shortName>
    </alternativeName>
</protein>
<comment type="function">
    <text evidence="10">Catalyzes the transfer of an acyl group from acyl-phosphate (acyl-PO(4)) to glycerol-3-phosphate (G3P) to form lysophosphatidic acid (LPA). This enzyme utilizes acyl-phosphate as fatty acyl donor, but not acyl-CoA or acyl-ACP.</text>
</comment>
<feature type="transmembrane region" description="Helical" evidence="10">
    <location>
        <begin position="132"/>
        <end position="156"/>
    </location>
</feature>
<dbReference type="NCBIfam" id="TIGR00023">
    <property type="entry name" value="glycerol-3-phosphate 1-O-acyltransferase PlsY"/>
    <property type="match status" value="1"/>
</dbReference>
<dbReference type="SMART" id="SM01207">
    <property type="entry name" value="G3P_acyltransf"/>
    <property type="match status" value="1"/>
</dbReference>
<comment type="subunit">
    <text evidence="10">Probably interacts with PlsX.</text>
</comment>
<evidence type="ECO:0000256" key="2">
    <source>
        <dbReference type="ARBA" id="ARBA00022516"/>
    </source>
</evidence>
<dbReference type="HAMAP" id="MF_01043">
    <property type="entry name" value="PlsY"/>
    <property type="match status" value="1"/>
</dbReference>
<evidence type="ECO:0000256" key="7">
    <source>
        <dbReference type="ARBA" id="ARBA00023136"/>
    </source>
</evidence>
<dbReference type="PANTHER" id="PTHR30309">
    <property type="entry name" value="INNER MEMBRANE PROTEIN YGIH"/>
    <property type="match status" value="1"/>
</dbReference>
<feature type="transmembrane region" description="Helical" evidence="10">
    <location>
        <begin position="51"/>
        <end position="74"/>
    </location>
</feature>
<gene>
    <name evidence="10 11" type="primary">plsY</name>
    <name evidence="11" type="ORF">JIN81_17480</name>
</gene>
<evidence type="ECO:0000256" key="6">
    <source>
        <dbReference type="ARBA" id="ARBA00023098"/>
    </source>
</evidence>
<evidence type="ECO:0000256" key="8">
    <source>
        <dbReference type="ARBA" id="ARBA00023209"/>
    </source>
</evidence>
<keyword evidence="2 10" id="KW-0444">Lipid biosynthesis</keyword>
<comment type="subcellular location">
    <subcellularLocation>
        <location evidence="10">Cell membrane</location>
        <topology evidence="10">Multi-pass membrane protein</topology>
    </subcellularLocation>
</comment>
<evidence type="ECO:0000256" key="10">
    <source>
        <dbReference type="HAMAP-Rule" id="MF_01043"/>
    </source>
</evidence>
<dbReference type="GO" id="GO:0043772">
    <property type="term" value="F:acyl-phosphate glycerol-3-phosphate acyltransferase activity"/>
    <property type="evidence" value="ECO:0007669"/>
    <property type="project" value="UniProtKB-UniRule"/>
</dbReference>
<dbReference type="Proteomes" id="UP000658278">
    <property type="component" value="Unassembled WGS sequence"/>
</dbReference>
<feature type="transmembrane region" description="Helical" evidence="10">
    <location>
        <begin position="163"/>
        <end position="183"/>
    </location>
</feature>
<comment type="caution">
    <text evidence="11">The sequence shown here is derived from an EMBL/GenBank/DDBJ whole genome shotgun (WGS) entry which is preliminary data.</text>
</comment>
<keyword evidence="5 10" id="KW-1133">Transmembrane helix</keyword>
<dbReference type="GO" id="GO:0008654">
    <property type="term" value="P:phospholipid biosynthetic process"/>
    <property type="evidence" value="ECO:0007669"/>
    <property type="project" value="UniProtKB-UniRule"/>
</dbReference>
<comment type="catalytic activity">
    <reaction evidence="10">
        <text>an acyl phosphate + sn-glycerol 3-phosphate = a 1-acyl-sn-glycero-3-phosphate + phosphate</text>
        <dbReference type="Rhea" id="RHEA:34075"/>
        <dbReference type="ChEBI" id="CHEBI:43474"/>
        <dbReference type="ChEBI" id="CHEBI:57597"/>
        <dbReference type="ChEBI" id="CHEBI:57970"/>
        <dbReference type="ChEBI" id="CHEBI:59918"/>
        <dbReference type="EC" id="2.3.1.275"/>
    </reaction>
</comment>
<keyword evidence="7 10" id="KW-0472">Membrane</keyword>
<evidence type="ECO:0000256" key="9">
    <source>
        <dbReference type="ARBA" id="ARBA00023264"/>
    </source>
</evidence>
<keyword evidence="9 10" id="KW-1208">Phospholipid metabolism</keyword>
<keyword evidence="1 10" id="KW-1003">Cell membrane</keyword>
<organism evidence="11 12">
    <name type="scientific">Haloferula rosea</name>
    <dbReference type="NCBI Taxonomy" id="490093"/>
    <lineage>
        <taxon>Bacteria</taxon>
        <taxon>Pseudomonadati</taxon>
        <taxon>Verrucomicrobiota</taxon>
        <taxon>Verrucomicrobiia</taxon>
        <taxon>Verrucomicrobiales</taxon>
        <taxon>Verrucomicrobiaceae</taxon>
        <taxon>Haloferula</taxon>
    </lineage>
</organism>
<feature type="transmembrane region" description="Helical" evidence="10">
    <location>
        <begin position="203"/>
        <end position="219"/>
    </location>
</feature>
<evidence type="ECO:0000313" key="11">
    <source>
        <dbReference type="EMBL" id="MBK1828831.1"/>
    </source>
</evidence>
<dbReference type="Pfam" id="PF02660">
    <property type="entry name" value="G3P_acyltransf"/>
    <property type="match status" value="1"/>
</dbReference>
<keyword evidence="11" id="KW-0012">Acyltransferase</keyword>
<evidence type="ECO:0000256" key="5">
    <source>
        <dbReference type="ARBA" id="ARBA00022989"/>
    </source>
</evidence>
<keyword evidence="3 10" id="KW-0808">Transferase</keyword>
<evidence type="ECO:0000313" key="12">
    <source>
        <dbReference type="Proteomes" id="UP000658278"/>
    </source>
</evidence>
<dbReference type="PANTHER" id="PTHR30309:SF0">
    <property type="entry name" value="GLYCEROL-3-PHOSPHATE ACYLTRANSFERASE-RELATED"/>
    <property type="match status" value="1"/>
</dbReference>
<proteinExistence type="inferred from homology"/>
<evidence type="ECO:0000256" key="4">
    <source>
        <dbReference type="ARBA" id="ARBA00022692"/>
    </source>
</evidence>
<keyword evidence="6 10" id="KW-0443">Lipid metabolism</keyword>
<sequence>MQLWICPVLAFLLGSIPFGLFIARLKGIDIRAHGSGNIGATNVLRVVGKQYGITCLFLDLLKGYIPIVIAINLIQIDGKAIVPHLGFLDGLAMHLPVEKQFTGQLVHVITALCAVLGHNYSPWVGFKGGKGIATSGGVLLGLMPAAVVLLILVWIILFVTTRYVSIASIGAAAALPVLTHIGARFHKNADGISLWEAGTWNKPLFFFSLTIGLLAIWKHRTNIQRLREGTEHRFSRNNTKESS</sequence>
<dbReference type="RefSeq" id="WP_200283005.1">
    <property type="nucleotide sequence ID" value="NZ_JAENII010000018.1"/>
</dbReference>
<dbReference type="EMBL" id="JAENII010000018">
    <property type="protein sequence ID" value="MBK1828831.1"/>
    <property type="molecule type" value="Genomic_DNA"/>
</dbReference>
<dbReference type="AlphaFoldDB" id="A0A934RHW6"/>
<keyword evidence="4 10" id="KW-0812">Transmembrane</keyword>